<dbReference type="SMART" id="SM00825">
    <property type="entry name" value="PKS_KS"/>
    <property type="match status" value="1"/>
</dbReference>
<dbReference type="PROSITE" id="PS00606">
    <property type="entry name" value="KS3_1"/>
    <property type="match status" value="1"/>
</dbReference>
<dbReference type="PANTHER" id="PTHR11712:SF336">
    <property type="entry name" value="3-OXOACYL-[ACYL-CARRIER-PROTEIN] SYNTHASE, MITOCHONDRIAL"/>
    <property type="match status" value="1"/>
</dbReference>
<dbReference type="AlphaFoldDB" id="A0A6J7AMC0"/>
<dbReference type="SUPFAM" id="SSF53901">
    <property type="entry name" value="Thiolase-like"/>
    <property type="match status" value="2"/>
</dbReference>
<gene>
    <name evidence="4" type="ORF">UFOPK3164_01554</name>
    <name evidence="5" type="ORF">UFOPK3427_00003</name>
</gene>
<organism evidence="4">
    <name type="scientific">freshwater metagenome</name>
    <dbReference type="NCBI Taxonomy" id="449393"/>
    <lineage>
        <taxon>unclassified sequences</taxon>
        <taxon>metagenomes</taxon>
        <taxon>ecological metagenomes</taxon>
    </lineage>
</organism>
<dbReference type="CDD" id="cd00834">
    <property type="entry name" value="KAS_I_II"/>
    <property type="match status" value="1"/>
</dbReference>
<sequence length="399" mass="40703">MRIGELAGTPVNGNRVAITGIGAVSCCGIGANTLFEGLLSGTFSDDRRIPDFDPLQWFGAKEVRRVDRFAQVSFAAAMEAVEDAGLGDVDPERAGVIFGTGIGGMTTLTAQAAVLAERGPDRVTPFLAPMMMPNAGAAQISMRQGWTGPAETVTTACAAGTHALGAAARLVASGRVDVVIGGSGESVMDPLTFAGFKNMTALSTTGVSKPFDVDRDGFILSEGAGALILENWDLAVARGARIYAEVLGAGSTSDAFHITAPRSDGSGARRCMEIALEDAGITKDQVGHINAHGTSTPLNDLSEATAISALFGATTPPVTSAKGVTGHSLGGAGALEAVASVLTIERGIIPPTIGLNTIDPEIAIDVVHGEPRPLPSPIILSNSFGFGGHNGCLVIGKRD</sequence>
<dbReference type="InterPro" id="IPR014030">
    <property type="entry name" value="Ketoacyl_synth_N"/>
</dbReference>
<evidence type="ECO:0000256" key="2">
    <source>
        <dbReference type="ARBA" id="ARBA00022679"/>
    </source>
</evidence>
<dbReference type="FunFam" id="3.40.47.10:FF:000029">
    <property type="entry name" value="3-oxoacyl-[acyl-carrier-protein] synthase 1"/>
    <property type="match status" value="1"/>
</dbReference>
<dbReference type="PROSITE" id="PS51257">
    <property type="entry name" value="PROKAR_LIPOPROTEIN"/>
    <property type="match status" value="1"/>
</dbReference>
<dbReference type="Pfam" id="PF00109">
    <property type="entry name" value="ketoacyl-synt"/>
    <property type="match status" value="1"/>
</dbReference>
<dbReference type="NCBIfam" id="NF005589">
    <property type="entry name" value="PRK07314.1"/>
    <property type="match status" value="1"/>
</dbReference>
<comment type="similarity">
    <text evidence="1">Belongs to the thiolase-like superfamily. Beta-ketoacyl-ACP synthases family.</text>
</comment>
<protein>
    <submittedName>
        <fullName evidence="4">Unannotated protein</fullName>
    </submittedName>
</protein>
<dbReference type="GO" id="GO:0004315">
    <property type="term" value="F:3-oxoacyl-[acyl-carrier-protein] synthase activity"/>
    <property type="evidence" value="ECO:0007669"/>
    <property type="project" value="InterPro"/>
</dbReference>
<reference evidence="4" key="1">
    <citation type="submission" date="2020-05" db="EMBL/GenBank/DDBJ databases">
        <authorList>
            <person name="Chiriac C."/>
            <person name="Salcher M."/>
            <person name="Ghai R."/>
            <person name="Kavagutti S V."/>
        </authorList>
    </citation>
    <scope>NUCLEOTIDE SEQUENCE</scope>
</reference>
<dbReference type="InterPro" id="IPR020841">
    <property type="entry name" value="PKS_Beta-ketoAc_synthase_dom"/>
</dbReference>
<evidence type="ECO:0000313" key="4">
    <source>
        <dbReference type="EMBL" id="CAB4833957.1"/>
    </source>
</evidence>
<proteinExistence type="inferred from homology"/>
<dbReference type="Pfam" id="PF02801">
    <property type="entry name" value="Ketoacyl-synt_C"/>
    <property type="match status" value="1"/>
</dbReference>
<dbReference type="EMBL" id="CAFABE010000104">
    <property type="protein sequence ID" value="CAB4833957.1"/>
    <property type="molecule type" value="Genomic_DNA"/>
</dbReference>
<dbReference type="InterPro" id="IPR018201">
    <property type="entry name" value="Ketoacyl_synth_AS"/>
</dbReference>
<dbReference type="PROSITE" id="PS52004">
    <property type="entry name" value="KS3_2"/>
    <property type="match status" value="1"/>
</dbReference>
<dbReference type="GO" id="GO:0006633">
    <property type="term" value="P:fatty acid biosynthetic process"/>
    <property type="evidence" value="ECO:0007669"/>
    <property type="project" value="InterPro"/>
</dbReference>
<feature type="domain" description="Ketosynthase family 3 (KS3)" evidence="3">
    <location>
        <begin position="1"/>
        <end position="397"/>
    </location>
</feature>
<evidence type="ECO:0000256" key="1">
    <source>
        <dbReference type="ARBA" id="ARBA00008467"/>
    </source>
</evidence>
<accession>A0A6J7AMC0</accession>
<dbReference type="PANTHER" id="PTHR11712">
    <property type="entry name" value="POLYKETIDE SYNTHASE-RELATED"/>
    <property type="match status" value="1"/>
</dbReference>
<evidence type="ECO:0000259" key="3">
    <source>
        <dbReference type="PROSITE" id="PS52004"/>
    </source>
</evidence>
<dbReference type="EMBL" id="CAFBLT010000001">
    <property type="protein sequence ID" value="CAB4857896.1"/>
    <property type="molecule type" value="Genomic_DNA"/>
</dbReference>
<dbReference type="InterPro" id="IPR016039">
    <property type="entry name" value="Thiolase-like"/>
</dbReference>
<dbReference type="InterPro" id="IPR000794">
    <property type="entry name" value="Beta-ketoacyl_synthase"/>
</dbReference>
<dbReference type="Gene3D" id="3.40.47.10">
    <property type="match status" value="1"/>
</dbReference>
<evidence type="ECO:0000313" key="5">
    <source>
        <dbReference type="EMBL" id="CAB4857896.1"/>
    </source>
</evidence>
<keyword evidence="2" id="KW-0808">Transferase</keyword>
<dbReference type="InterPro" id="IPR014031">
    <property type="entry name" value="Ketoacyl_synth_C"/>
</dbReference>
<name>A0A6J7AMC0_9ZZZZ</name>